<evidence type="ECO:0000259" key="16">
    <source>
        <dbReference type="PROSITE" id="PS50112"/>
    </source>
</evidence>
<dbReference type="InterPro" id="IPR003660">
    <property type="entry name" value="HAMP_dom"/>
</dbReference>
<dbReference type="Gene3D" id="1.10.8.500">
    <property type="entry name" value="HAMP domain in histidine kinase"/>
    <property type="match status" value="1"/>
</dbReference>
<reference evidence="19 20" key="1">
    <citation type="submission" date="2018-07" db="EMBL/GenBank/DDBJ databases">
        <title>Genomic Encyclopedia of Type Strains, Phase IV (KMG-IV): sequencing the most valuable type-strain genomes for metagenomic binning, comparative biology and taxonomic classification.</title>
        <authorList>
            <person name="Goeker M."/>
        </authorList>
    </citation>
    <scope>NUCLEOTIDE SEQUENCE [LARGE SCALE GENOMIC DNA]</scope>
    <source>
        <strain evidence="19 20">DSM 27696</strain>
    </source>
</reference>
<feature type="domain" description="Histidine kinase" evidence="15">
    <location>
        <begin position="384"/>
        <end position="601"/>
    </location>
</feature>
<dbReference type="Pfam" id="PF00512">
    <property type="entry name" value="HisKA"/>
    <property type="match status" value="1"/>
</dbReference>
<dbReference type="SUPFAM" id="SSF55785">
    <property type="entry name" value="PYP-like sensor domain (PAS domain)"/>
    <property type="match status" value="1"/>
</dbReference>
<dbReference type="SMART" id="SM00387">
    <property type="entry name" value="HATPase_c"/>
    <property type="match status" value="1"/>
</dbReference>
<keyword evidence="12" id="KW-0902">Two-component regulatory system</keyword>
<dbReference type="PROSITE" id="PS50112">
    <property type="entry name" value="PAS"/>
    <property type="match status" value="1"/>
</dbReference>
<dbReference type="CDD" id="cd06225">
    <property type="entry name" value="HAMP"/>
    <property type="match status" value="1"/>
</dbReference>
<dbReference type="CDD" id="cd00082">
    <property type="entry name" value="HisKA"/>
    <property type="match status" value="1"/>
</dbReference>
<feature type="domain" description="PAC" evidence="17">
    <location>
        <begin position="327"/>
        <end position="380"/>
    </location>
</feature>
<keyword evidence="5" id="KW-0597">Phosphoprotein</keyword>
<evidence type="ECO:0000256" key="4">
    <source>
        <dbReference type="ARBA" id="ARBA00022475"/>
    </source>
</evidence>
<dbReference type="RefSeq" id="WP_114353874.1">
    <property type="nucleotide sequence ID" value="NZ_QPJJ01000013.1"/>
</dbReference>
<dbReference type="SMART" id="SM00091">
    <property type="entry name" value="PAS"/>
    <property type="match status" value="1"/>
</dbReference>
<gene>
    <name evidence="19" type="ORF">DFR57_1139</name>
</gene>
<dbReference type="SUPFAM" id="SSF55874">
    <property type="entry name" value="ATPase domain of HSP90 chaperone/DNA topoisomerase II/histidine kinase"/>
    <property type="match status" value="1"/>
</dbReference>
<dbReference type="FunFam" id="1.10.287.130:FF:000001">
    <property type="entry name" value="Two-component sensor histidine kinase"/>
    <property type="match status" value="1"/>
</dbReference>
<evidence type="ECO:0000256" key="3">
    <source>
        <dbReference type="ARBA" id="ARBA00012438"/>
    </source>
</evidence>
<feature type="domain" description="HAMP" evidence="18">
    <location>
        <begin position="205"/>
        <end position="257"/>
    </location>
</feature>
<comment type="caution">
    <text evidence="19">The sequence shown here is derived from an EMBL/GenBank/DDBJ whole genome shotgun (WGS) entry which is preliminary data.</text>
</comment>
<evidence type="ECO:0000256" key="7">
    <source>
        <dbReference type="ARBA" id="ARBA00022692"/>
    </source>
</evidence>
<evidence type="ECO:0000313" key="19">
    <source>
        <dbReference type="EMBL" id="RCW64526.1"/>
    </source>
</evidence>
<dbReference type="PANTHER" id="PTHR45453:SF1">
    <property type="entry name" value="PHOSPHATE REGULON SENSOR PROTEIN PHOR"/>
    <property type="match status" value="1"/>
</dbReference>
<dbReference type="SMART" id="SM00304">
    <property type="entry name" value="HAMP"/>
    <property type="match status" value="1"/>
</dbReference>
<protein>
    <recommendedName>
        <fullName evidence="3">histidine kinase</fullName>
        <ecNumber evidence="3">2.7.13.3</ecNumber>
    </recommendedName>
</protein>
<keyword evidence="8" id="KW-0547">Nucleotide-binding</keyword>
<dbReference type="InterPro" id="IPR004358">
    <property type="entry name" value="Sig_transdc_His_kin-like_C"/>
</dbReference>
<dbReference type="InterPro" id="IPR049814">
    <property type="entry name" value="Resp_reg_WalK"/>
</dbReference>
<keyword evidence="10" id="KW-0067">ATP-binding</keyword>
<accession>A0A368XBD2</accession>
<dbReference type="GO" id="GO:0004721">
    <property type="term" value="F:phosphoprotein phosphatase activity"/>
    <property type="evidence" value="ECO:0007669"/>
    <property type="project" value="TreeGrafter"/>
</dbReference>
<feature type="domain" description="PAS" evidence="16">
    <location>
        <begin position="262"/>
        <end position="318"/>
    </location>
</feature>
<dbReference type="PANTHER" id="PTHR45453">
    <property type="entry name" value="PHOSPHATE REGULON SENSOR PROTEIN PHOR"/>
    <property type="match status" value="1"/>
</dbReference>
<dbReference type="OrthoDB" id="9813151at2"/>
<evidence type="ECO:0000256" key="5">
    <source>
        <dbReference type="ARBA" id="ARBA00022553"/>
    </source>
</evidence>
<sequence>MKRVSFIQSIRLKIIVILTLFLLLAIQVIGAYFAQKLEENLEENFYNNVSDRLEVLTTNLEEAFSEERVEDGEGPTLQQDVQNILSLYSSDLFSDLRVIDTQFRVVGAKGQLERIGKRVSGENGITVALMYGEPEDEIMLNESTRDRMLVRTVPLMSGETPIGAVSIQASMEGVYEQVQKINRIFLNGTILAIIISIILGMFIARTITKPITEMRKQAIVMAEGDFSQKVNVYGSDEIGQLATTFNDMNDKLRQANLTTEEERRKLSSVLSNMSDGVIATDEHGHIVLMNEPAVNLIGLTFEQAKGRTLIEVLQLEDKVVDVRELEETGSVTIDFSDDEAFFLIKANFSVVQDEFEHFNGLITVISDVTEQEKVEQERREFVSNVSHELRTPLTTMRSYLEALTEGAWKDESIAPQFLEVTQNETERMIRLVNDLLQLSKMDHKEKAMYKERVNIVPFFHHIIDRFEMNKLETIGIDRKIPRESIFIWLDKDKITQVVDNIISNAIKYSPEGGNITFQVIKEKQRVRISISDQGLGIEREKLDKIFDRFYRVDKARSRELGGTGLGLAISKEIIDAHHGHIWASSKEGQGTTIFFTLPLTTRKRGGEK</sequence>
<dbReference type="SUPFAM" id="SSF47384">
    <property type="entry name" value="Homodimeric domain of signal transducing histidine kinase"/>
    <property type="match status" value="1"/>
</dbReference>
<dbReference type="NCBIfam" id="TIGR00229">
    <property type="entry name" value="sensory_box"/>
    <property type="match status" value="1"/>
</dbReference>
<evidence type="ECO:0000256" key="12">
    <source>
        <dbReference type="ARBA" id="ARBA00023012"/>
    </source>
</evidence>
<keyword evidence="4" id="KW-1003">Cell membrane</keyword>
<dbReference type="InterPro" id="IPR035965">
    <property type="entry name" value="PAS-like_dom_sf"/>
</dbReference>
<dbReference type="Gene3D" id="3.30.450.20">
    <property type="entry name" value="PAS domain"/>
    <property type="match status" value="2"/>
</dbReference>
<dbReference type="InterPro" id="IPR003594">
    <property type="entry name" value="HATPase_dom"/>
</dbReference>
<evidence type="ECO:0000256" key="11">
    <source>
        <dbReference type="ARBA" id="ARBA00022989"/>
    </source>
</evidence>
<keyword evidence="6" id="KW-0808">Transferase</keyword>
<keyword evidence="9 19" id="KW-0418">Kinase</keyword>
<dbReference type="SUPFAM" id="SSF158472">
    <property type="entry name" value="HAMP domain-like"/>
    <property type="match status" value="1"/>
</dbReference>
<keyword evidence="7 14" id="KW-0812">Transmembrane</keyword>
<dbReference type="FunFam" id="3.30.565.10:FF:000006">
    <property type="entry name" value="Sensor histidine kinase WalK"/>
    <property type="match status" value="1"/>
</dbReference>
<dbReference type="Proteomes" id="UP000252585">
    <property type="component" value="Unassembled WGS sequence"/>
</dbReference>
<dbReference type="Pfam" id="PF00989">
    <property type="entry name" value="PAS"/>
    <property type="match status" value="1"/>
</dbReference>
<dbReference type="AlphaFoldDB" id="A0A368XBD2"/>
<dbReference type="Gene3D" id="3.30.565.10">
    <property type="entry name" value="Histidine kinase-like ATPase, C-terminal domain"/>
    <property type="match status" value="1"/>
</dbReference>
<dbReference type="InterPro" id="IPR003661">
    <property type="entry name" value="HisK_dim/P_dom"/>
</dbReference>
<evidence type="ECO:0000256" key="14">
    <source>
        <dbReference type="SAM" id="Phobius"/>
    </source>
</evidence>
<dbReference type="NCBIfam" id="NF033092">
    <property type="entry name" value="HK_WalK"/>
    <property type="match status" value="1"/>
</dbReference>
<dbReference type="GO" id="GO:0005886">
    <property type="term" value="C:plasma membrane"/>
    <property type="evidence" value="ECO:0007669"/>
    <property type="project" value="UniProtKB-SubCell"/>
</dbReference>
<dbReference type="GO" id="GO:0016036">
    <property type="term" value="P:cellular response to phosphate starvation"/>
    <property type="evidence" value="ECO:0007669"/>
    <property type="project" value="TreeGrafter"/>
</dbReference>
<dbReference type="CDD" id="cd00130">
    <property type="entry name" value="PAS"/>
    <property type="match status" value="1"/>
</dbReference>
<organism evidence="19 20">
    <name type="scientific">Saliterribacillus persicus</name>
    <dbReference type="NCBI Taxonomy" id="930114"/>
    <lineage>
        <taxon>Bacteria</taxon>
        <taxon>Bacillati</taxon>
        <taxon>Bacillota</taxon>
        <taxon>Bacilli</taxon>
        <taxon>Bacillales</taxon>
        <taxon>Bacillaceae</taxon>
        <taxon>Saliterribacillus</taxon>
    </lineage>
</organism>
<evidence type="ECO:0000256" key="13">
    <source>
        <dbReference type="ARBA" id="ARBA00023136"/>
    </source>
</evidence>
<dbReference type="PROSITE" id="PS50109">
    <property type="entry name" value="HIS_KIN"/>
    <property type="match status" value="1"/>
</dbReference>
<keyword evidence="13 14" id="KW-0472">Membrane</keyword>
<evidence type="ECO:0000256" key="2">
    <source>
        <dbReference type="ARBA" id="ARBA00004651"/>
    </source>
</evidence>
<evidence type="ECO:0000259" key="18">
    <source>
        <dbReference type="PROSITE" id="PS50885"/>
    </source>
</evidence>
<comment type="subcellular location">
    <subcellularLocation>
        <location evidence="2">Cell membrane</location>
        <topology evidence="2">Multi-pass membrane protein</topology>
    </subcellularLocation>
</comment>
<dbReference type="PROSITE" id="PS50113">
    <property type="entry name" value="PAC"/>
    <property type="match status" value="1"/>
</dbReference>
<dbReference type="PROSITE" id="PS50885">
    <property type="entry name" value="HAMP"/>
    <property type="match status" value="1"/>
</dbReference>
<dbReference type="InterPro" id="IPR013767">
    <property type="entry name" value="PAS_fold"/>
</dbReference>
<evidence type="ECO:0000313" key="20">
    <source>
        <dbReference type="Proteomes" id="UP000252585"/>
    </source>
</evidence>
<dbReference type="PRINTS" id="PR00344">
    <property type="entry name" value="BCTRLSENSOR"/>
</dbReference>
<dbReference type="GO" id="GO:0005524">
    <property type="term" value="F:ATP binding"/>
    <property type="evidence" value="ECO:0007669"/>
    <property type="project" value="UniProtKB-KW"/>
</dbReference>
<proteinExistence type="predicted"/>
<dbReference type="GO" id="GO:0000155">
    <property type="term" value="F:phosphorelay sensor kinase activity"/>
    <property type="evidence" value="ECO:0007669"/>
    <property type="project" value="InterPro"/>
</dbReference>
<dbReference type="Gene3D" id="1.10.287.130">
    <property type="match status" value="1"/>
</dbReference>
<dbReference type="GO" id="GO:0006355">
    <property type="term" value="P:regulation of DNA-templated transcription"/>
    <property type="evidence" value="ECO:0007669"/>
    <property type="project" value="InterPro"/>
</dbReference>
<dbReference type="InterPro" id="IPR000700">
    <property type="entry name" value="PAS-assoc_C"/>
</dbReference>
<dbReference type="EMBL" id="QPJJ01000013">
    <property type="protein sequence ID" value="RCW64526.1"/>
    <property type="molecule type" value="Genomic_DNA"/>
</dbReference>
<dbReference type="Pfam" id="PF00672">
    <property type="entry name" value="HAMP"/>
    <property type="match status" value="1"/>
</dbReference>
<keyword evidence="11 14" id="KW-1133">Transmembrane helix</keyword>
<dbReference type="Pfam" id="PF23846">
    <property type="entry name" value="Cache_WalK"/>
    <property type="match status" value="1"/>
</dbReference>
<dbReference type="InterPro" id="IPR036097">
    <property type="entry name" value="HisK_dim/P_sf"/>
</dbReference>
<dbReference type="EC" id="2.7.13.3" evidence="3"/>
<evidence type="ECO:0000256" key="10">
    <source>
        <dbReference type="ARBA" id="ARBA00022840"/>
    </source>
</evidence>
<evidence type="ECO:0000259" key="17">
    <source>
        <dbReference type="PROSITE" id="PS50113"/>
    </source>
</evidence>
<dbReference type="InterPro" id="IPR000014">
    <property type="entry name" value="PAS"/>
</dbReference>
<evidence type="ECO:0000256" key="1">
    <source>
        <dbReference type="ARBA" id="ARBA00000085"/>
    </source>
</evidence>
<dbReference type="Pfam" id="PF02518">
    <property type="entry name" value="HATPase_c"/>
    <property type="match status" value="1"/>
</dbReference>
<dbReference type="InterPro" id="IPR050351">
    <property type="entry name" value="BphY/WalK/GraS-like"/>
</dbReference>
<dbReference type="InterPro" id="IPR005467">
    <property type="entry name" value="His_kinase_dom"/>
</dbReference>
<dbReference type="InterPro" id="IPR057640">
    <property type="entry name" value="Cache_WalK"/>
</dbReference>
<evidence type="ECO:0000259" key="15">
    <source>
        <dbReference type="PROSITE" id="PS50109"/>
    </source>
</evidence>
<dbReference type="SMART" id="SM00388">
    <property type="entry name" value="HisKA"/>
    <property type="match status" value="1"/>
</dbReference>
<comment type="catalytic activity">
    <reaction evidence="1">
        <text>ATP + protein L-histidine = ADP + protein N-phospho-L-histidine.</text>
        <dbReference type="EC" id="2.7.13.3"/>
    </reaction>
</comment>
<dbReference type="InterPro" id="IPR036890">
    <property type="entry name" value="HATPase_C_sf"/>
</dbReference>
<name>A0A368XBD2_9BACI</name>
<keyword evidence="20" id="KW-1185">Reference proteome</keyword>
<feature type="transmembrane region" description="Helical" evidence="14">
    <location>
        <begin position="12"/>
        <end position="34"/>
    </location>
</feature>
<evidence type="ECO:0000256" key="8">
    <source>
        <dbReference type="ARBA" id="ARBA00022741"/>
    </source>
</evidence>
<evidence type="ECO:0000256" key="6">
    <source>
        <dbReference type="ARBA" id="ARBA00022679"/>
    </source>
</evidence>
<evidence type="ECO:0000256" key="9">
    <source>
        <dbReference type="ARBA" id="ARBA00022777"/>
    </source>
</evidence>
<feature type="transmembrane region" description="Helical" evidence="14">
    <location>
        <begin position="184"/>
        <end position="207"/>
    </location>
</feature>